<dbReference type="EMBL" id="QQNH01000035">
    <property type="protein sequence ID" value="RDE07788.1"/>
    <property type="molecule type" value="Genomic_DNA"/>
</dbReference>
<dbReference type="Gene3D" id="2.40.50.100">
    <property type="match status" value="1"/>
</dbReference>
<dbReference type="GO" id="GO:0015697">
    <property type="term" value="P:quaternary ammonium group transport"/>
    <property type="evidence" value="ECO:0007669"/>
    <property type="project" value="UniProtKB-ARBA"/>
</dbReference>
<dbReference type="InterPro" id="IPR027417">
    <property type="entry name" value="P-loop_NTPase"/>
</dbReference>
<evidence type="ECO:0000256" key="4">
    <source>
        <dbReference type="ARBA" id="ARBA00022840"/>
    </source>
</evidence>
<dbReference type="InterPro" id="IPR003439">
    <property type="entry name" value="ABC_transporter-like_ATP-bd"/>
</dbReference>
<evidence type="ECO:0000256" key="2">
    <source>
        <dbReference type="ARBA" id="ARBA00022448"/>
    </source>
</evidence>
<dbReference type="PANTHER" id="PTHR42781:SF4">
    <property type="entry name" value="SPERMIDINE_PUTRESCINE IMPORT ATP-BINDING PROTEIN POTA"/>
    <property type="match status" value="1"/>
</dbReference>
<dbReference type="InterPro" id="IPR013611">
    <property type="entry name" value="Transp-assoc_OB_typ2"/>
</dbReference>
<proteinExistence type="inferred from homology"/>
<dbReference type="OrthoDB" id="9802264at2"/>
<dbReference type="GO" id="GO:0043190">
    <property type="term" value="C:ATP-binding cassette (ABC) transporter complex"/>
    <property type="evidence" value="ECO:0007669"/>
    <property type="project" value="InterPro"/>
</dbReference>
<dbReference type="PROSITE" id="PS00211">
    <property type="entry name" value="ABC_TRANSPORTER_1"/>
    <property type="match status" value="1"/>
</dbReference>
<evidence type="ECO:0000256" key="1">
    <source>
        <dbReference type="ARBA" id="ARBA00005417"/>
    </source>
</evidence>
<dbReference type="InterPro" id="IPR050093">
    <property type="entry name" value="ABC_SmlMolc_Importer"/>
</dbReference>
<keyword evidence="3" id="KW-0547">Nucleotide-binding</keyword>
<dbReference type="GO" id="GO:0022857">
    <property type="term" value="F:transmembrane transporter activity"/>
    <property type="evidence" value="ECO:0007669"/>
    <property type="project" value="InterPro"/>
</dbReference>
<dbReference type="SMART" id="SM00382">
    <property type="entry name" value="AAA"/>
    <property type="match status" value="1"/>
</dbReference>
<protein>
    <submittedName>
        <fullName evidence="6">ABC transporter ATP-binding protein</fullName>
    </submittedName>
</protein>
<accession>A0A369VZQ0</accession>
<gene>
    <name evidence="6" type="ORF">DVH29_14905</name>
</gene>
<keyword evidence="2" id="KW-0813">Transport</keyword>
<sequence length="374" mass="41339">MNTHHTPSRNRRGAAIELEGVTKTYGDLYAARDIDLKIEPGEFVTFLGPSGSGKTTTLNLIAGFTSLTKGEIRIANSQVQDTPPHKRNLGMVFQSYALFPHMTVWQNIAFPLRQRRIDRASQADQIAEVVRLVDLGGLENRYPHELSGGQQQRVAIARALVYRPNVLLLDEPLGALDKKLRESLQSELRKIHTNVGSTFVFVTHDQEEALSLSDRIAIFNRGRVEQVGTGRELYERPQTLFVGTFLGDSTIIHGTPTKRQNDNVAVLSFCGVQVRVANATRMGSMLLVRPERLDLAPRGEAAAADENRIPVTVTGRAYLGSDWKYEIELADGTQGAVRLPPDRAPYDLGTELSLAWKVTSGVLLEPDETSAETQ</sequence>
<evidence type="ECO:0000313" key="6">
    <source>
        <dbReference type="EMBL" id="RDE07788.1"/>
    </source>
</evidence>
<dbReference type="InterPro" id="IPR003593">
    <property type="entry name" value="AAA+_ATPase"/>
</dbReference>
<dbReference type="FunFam" id="3.40.50.300:FF:000425">
    <property type="entry name" value="Probable ABC transporter, ATP-binding subunit"/>
    <property type="match status" value="1"/>
</dbReference>
<dbReference type="PROSITE" id="PS50893">
    <property type="entry name" value="ABC_TRANSPORTER_2"/>
    <property type="match status" value="1"/>
</dbReference>
<dbReference type="Proteomes" id="UP000253759">
    <property type="component" value="Unassembled WGS sequence"/>
</dbReference>
<name>A0A369VZQ0_9HYPH</name>
<dbReference type="GO" id="GO:0016887">
    <property type="term" value="F:ATP hydrolysis activity"/>
    <property type="evidence" value="ECO:0007669"/>
    <property type="project" value="InterPro"/>
</dbReference>
<dbReference type="SUPFAM" id="SSF52540">
    <property type="entry name" value="P-loop containing nucleoside triphosphate hydrolases"/>
    <property type="match status" value="1"/>
</dbReference>
<dbReference type="GO" id="GO:0005524">
    <property type="term" value="F:ATP binding"/>
    <property type="evidence" value="ECO:0007669"/>
    <property type="project" value="UniProtKB-KW"/>
</dbReference>
<comment type="similarity">
    <text evidence="1">Belongs to the ABC transporter superfamily.</text>
</comment>
<dbReference type="Pfam" id="PF00005">
    <property type="entry name" value="ABC_tran"/>
    <property type="match status" value="1"/>
</dbReference>
<evidence type="ECO:0000259" key="5">
    <source>
        <dbReference type="PROSITE" id="PS50893"/>
    </source>
</evidence>
<keyword evidence="4 6" id="KW-0067">ATP-binding</keyword>
<keyword evidence="7" id="KW-1185">Reference proteome</keyword>
<reference evidence="7" key="1">
    <citation type="submission" date="2018-07" db="EMBL/GenBank/DDBJ databases">
        <authorList>
            <person name="Liu B.-T."/>
            <person name="Du Z."/>
        </authorList>
    </citation>
    <scope>NUCLEOTIDE SEQUENCE [LARGE SCALE GENOMIC DNA]</scope>
    <source>
        <strain evidence="7">XYN52</strain>
    </source>
</reference>
<evidence type="ECO:0000313" key="7">
    <source>
        <dbReference type="Proteomes" id="UP000253759"/>
    </source>
</evidence>
<dbReference type="RefSeq" id="WP_114646985.1">
    <property type="nucleotide sequence ID" value="NZ_QQNH01000035.1"/>
</dbReference>
<dbReference type="Gene3D" id="3.40.50.300">
    <property type="entry name" value="P-loop containing nucleotide triphosphate hydrolases"/>
    <property type="match status" value="1"/>
</dbReference>
<dbReference type="InterPro" id="IPR008995">
    <property type="entry name" value="Mo/tungstate-bd_C_term_dom"/>
</dbReference>
<evidence type="ECO:0000256" key="3">
    <source>
        <dbReference type="ARBA" id="ARBA00022741"/>
    </source>
</evidence>
<dbReference type="AlphaFoldDB" id="A0A369VZQ0"/>
<dbReference type="SUPFAM" id="SSF50331">
    <property type="entry name" value="MOP-like"/>
    <property type="match status" value="1"/>
</dbReference>
<feature type="domain" description="ABC transporter" evidence="5">
    <location>
        <begin position="16"/>
        <end position="246"/>
    </location>
</feature>
<dbReference type="Pfam" id="PF08402">
    <property type="entry name" value="TOBE_2"/>
    <property type="match status" value="1"/>
</dbReference>
<dbReference type="PANTHER" id="PTHR42781">
    <property type="entry name" value="SPERMIDINE/PUTRESCINE IMPORT ATP-BINDING PROTEIN POTA"/>
    <property type="match status" value="1"/>
</dbReference>
<dbReference type="InterPro" id="IPR017871">
    <property type="entry name" value="ABC_transporter-like_CS"/>
</dbReference>
<organism evidence="6 7">
    <name type="scientific">Pelagibacterium lacus</name>
    <dbReference type="NCBI Taxonomy" id="2282655"/>
    <lineage>
        <taxon>Bacteria</taxon>
        <taxon>Pseudomonadati</taxon>
        <taxon>Pseudomonadota</taxon>
        <taxon>Alphaproteobacteria</taxon>
        <taxon>Hyphomicrobiales</taxon>
        <taxon>Devosiaceae</taxon>
        <taxon>Pelagibacterium</taxon>
    </lineage>
</organism>
<comment type="caution">
    <text evidence="6">The sequence shown here is derived from an EMBL/GenBank/DDBJ whole genome shotgun (WGS) entry which is preliminary data.</text>
</comment>